<organism evidence="1 2">
    <name type="scientific">Trema orientale</name>
    <name type="common">Charcoal tree</name>
    <name type="synonym">Celtis orientalis</name>
    <dbReference type="NCBI Taxonomy" id="63057"/>
    <lineage>
        <taxon>Eukaryota</taxon>
        <taxon>Viridiplantae</taxon>
        <taxon>Streptophyta</taxon>
        <taxon>Embryophyta</taxon>
        <taxon>Tracheophyta</taxon>
        <taxon>Spermatophyta</taxon>
        <taxon>Magnoliopsida</taxon>
        <taxon>eudicotyledons</taxon>
        <taxon>Gunneridae</taxon>
        <taxon>Pentapetalae</taxon>
        <taxon>rosids</taxon>
        <taxon>fabids</taxon>
        <taxon>Rosales</taxon>
        <taxon>Cannabaceae</taxon>
        <taxon>Trema</taxon>
    </lineage>
</organism>
<proteinExistence type="predicted"/>
<dbReference type="InParanoid" id="A0A2P5EU27"/>
<sequence>MPILFGTSRGYFDAISRLTGYADSISGLISQKTCAYENTLRMIHSSALSSRRVGVGFPGATGTISAVLR</sequence>
<gene>
    <name evidence="1" type="ORF">TorRG33x02_151260</name>
</gene>
<comment type="caution">
    <text evidence="1">The sequence shown here is derived from an EMBL/GenBank/DDBJ whole genome shotgun (WGS) entry which is preliminary data.</text>
</comment>
<protein>
    <submittedName>
        <fullName evidence="1">Uncharacterized protein</fullName>
    </submittedName>
</protein>
<evidence type="ECO:0000313" key="1">
    <source>
        <dbReference type="EMBL" id="PON89051.1"/>
    </source>
</evidence>
<keyword evidence="2" id="KW-1185">Reference proteome</keyword>
<dbReference type="Proteomes" id="UP000237000">
    <property type="component" value="Unassembled WGS sequence"/>
</dbReference>
<reference evidence="2" key="1">
    <citation type="submission" date="2016-06" db="EMBL/GenBank/DDBJ databases">
        <title>Parallel loss of symbiosis genes in relatives of nitrogen-fixing non-legume Parasponia.</title>
        <authorList>
            <person name="Van Velzen R."/>
            <person name="Holmer R."/>
            <person name="Bu F."/>
            <person name="Rutten L."/>
            <person name="Van Zeijl A."/>
            <person name="Liu W."/>
            <person name="Santuari L."/>
            <person name="Cao Q."/>
            <person name="Sharma T."/>
            <person name="Shen D."/>
            <person name="Roswanjaya Y."/>
            <person name="Wardhani T."/>
            <person name="Kalhor M.S."/>
            <person name="Jansen J."/>
            <person name="Van den Hoogen J."/>
            <person name="Gungor B."/>
            <person name="Hartog M."/>
            <person name="Hontelez J."/>
            <person name="Verver J."/>
            <person name="Yang W.-C."/>
            <person name="Schijlen E."/>
            <person name="Repin R."/>
            <person name="Schilthuizen M."/>
            <person name="Schranz E."/>
            <person name="Heidstra R."/>
            <person name="Miyata K."/>
            <person name="Fedorova E."/>
            <person name="Kohlen W."/>
            <person name="Bisseling T."/>
            <person name="Smit S."/>
            <person name="Geurts R."/>
        </authorList>
    </citation>
    <scope>NUCLEOTIDE SEQUENCE [LARGE SCALE GENOMIC DNA]</scope>
    <source>
        <strain evidence="2">cv. RG33-2</strain>
    </source>
</reference>
<dbReference type="AlphaFoldDB" id="A0A2P5EU27"/>
<name>A0A2P5EU27_TREOI</name>
<accession>A0A2P5EU27</accession>
<dbReference type="EMBL" id="JXTC01000098">
    <property type="protein sequence ID" value="PON89051.1"/>
    <property type="molecule type" value="Genomic_DNA"/>
</dbReference>
<evidence type="ECO:0000313" key="2">
    <source>
        <dbReference type="Proteomes" id="UP000237000"/>
    </source>
</evidence>